<sequence length="93" mass="11013">MAFLIWTSGVRSLSGFLSFLSALLFISVWPQIHAGPRQLRPSPGRHSPRCPRQPKQSHRRRHHRRHFPRRLRHRLPHPPHAPLPPLRIPRLCR</sequence>
<evidence type="ECO:0000313" key="4">
    <source>
        <dbReference type="Proteomes" id="UP000724874"/>
    </source>
</evidence>
<feature type="compositionally biased region" description="Basic residues" evidence="1">
    <location>
        <begin position="55"/>
        <end position="77"/>
    </location>
</feature>
<evidence type="ECO:0008006" key="5">
    <source>
        <dbReference type="Google" id="ProtNLM"/>
    </source>
</evidence>
<dbReference type="EMBL" id="JADNYJ010000012">
    <property type="protein sequence ID" value="KAF8908108.1"/>
    <property type="molecule type" value="Genomic_DNA"/>
</dbReference>
<evidence type="ECO:0000256" key="1">
    <source>
        <dbReference type="SAM" id="MobiDB-lite"/>
    </source>
</evidence>
<feature type="region of interest" description="Disordered" evidence="1">
    <location>
        <begin position="36"/>
        <end position="93"/>
    </location>
</feature>
<accession>A0A9P5TS63</accession>
<feature type="signal peptide" evidence="2">
    <location>
        <begin position="1"/>
        <end position="34"/>
    </location>
</feature>
<organism evidence="3 4">
    <name type="scientific">Gymnopilus junonius</name>
    <name type="common">Spectacular rustgill mushroom</name>
    <name type="synonym">Gymnopilus spectabilis subsp. junonius</name>
    <dbReference type="NCBI Taxonomy" id="109634"/>
    <lineage>
        <taxon>Eukaryota</taxon>
        <taxon>Fungi</taxon>
        <taxon>Dikarya</taxon>
        <taxon>Basidiomycota</taxon>
        <taxon>Agaricomycotina</taxon>
        <taxon>Agaricomycetes</taxon>
        <taxon>Agaricomycetidae</taxon>
        <taxon>Agaricales</taxon>
        <taxon>Agaricineae</taxon>
        <taxon>Hymenogastraceae</taxon>
        <taxon>Gymnopilus</taxon>
    </lineage>
</organism>
<dbReference type="Proteomes" id="UP000724874">
    <property type="component" value="Unassembled WGS sequence"/>
</dbReference>
<keyword evidence="2" id="KW-0732">Signal</keyword>
<feature type="chain" id="PRO_5040361160" description="Secreted protein" evidence="2">
    <location>
        <begin position="35"/>
        <end position="93"/>
    </location>
</feature>
<keyword evidence="4" id="KW-1185">Reference proteome</keyword>
<feature type="compositionally biased region" description="Pro residues" evidence="1">
    <location>
        <begin position="78"/>
        <end position="87"/>
    </location>
</feature>
<dbReference type="AlphaFoldDB" id="A0A9P5TS63"/>
<evidence type="ECO:0000256" key="2">
    <source>
        <dbReference type="SAM" id="SignalP"/>
    </source>
</evidence>
<gene>
    <name evidence="3" type="ORF">CPB84DRAFT_1767283</name>
</gene>
<name>A0A9P5TS63_GYMJU</name>
<comment type="caution">
    <text evidence="3">The sequence shown here is derived from an EMBL/GenBank/DDBJ whole genome shotgun (WGS) entry which is preliminary data.</text>
</comment>
<evidence type="ECO:0000313" key="3">
    <source>
        <dbReference type="EMBL" id="KAF8908108.1"/>
    </source>
</evidence>
<reference evidence="3" key="1">
    <citation type="submission" date="2020-11" db="EMBL/GenBank/DDBJ databases">
        <authorList>
            <consortium name="DOE Joint Genome Institute"/>
            <person name="Ahrendt S."/>
            <person name="Riley R."/>
            <person name="Andreopoulos W."/>
            <person name="LaButti K."/>
            <person name="Pangilinan J."/>
            <person name="Ruiz-duenas F.J."/>
            <person name="Barrasa J.M."/>
            <person name="Sanchez-Garcia M."/>
            <person name="Camarero S."/>
            <person name="Miyauchi S."/>
            <person name="Serrano A."/>
            <person name="Linde D."/>
            <person name="Babiker R."/>
            <person name="Drula E."/>
            <person name="Ayuso-Fernandez I."/>
            <person name="Pacheco R."/>
            <person name="Padilla G."/>
            <person name="Ferreira P."/>
            <person name="Barriuso J."/>
            <person name="Kellner H."/>
            <person name="Castanera R."/>
            <person name="Alfaro M."/>
            <person name="Ramirez L."/>
            <person name="Pisabarro A.G."/>
            <person name="Kuo A."/>
            <person name="Tritt A."/>
            <person name="Lipzen A."/>
            <person name="He G."/>
            <person name="Yan M."/>
            <person name="Ng V."/>
            <person name="Cullen D."/>
            <person name="Martin F."/>
            <person name="Rosso M.-N."/>
            <person name="Henrissat B."/>
            <person name="Hibbett D."/>
            <person name="Martinez A.T."/>
            <person name="Grigoriev I.V."/>
        </authorList>
    </citation>
    <scope>NUCLEOTIDE SEQUENCE</scope>
    <source>
        <strain evidence="3">AH 44721</strain>
    </source>
</reference>
<protein>
    <recommendedName>
        <fullName evidence="5">Secreted protein</fullName>
    </recommendedName>
</protein>
<proteinExistence type="predicted"/>